<dbReference type="InterPro" id="IPR009057">
    <property type="entry name" value="Homeodomain-like_sf"/>
</dbReference>
<sequence>MTQAAHMRSVPKQERGERRMRRLLDAAERTFAELGYKAATTNEIAARAQTSIGTLYRFFPNKEAIVQHLMERYVQELHVIYEKMSKPEIVTLPLADMIDRLIDPIVDLKSAHPGLVSLFVGPHAVLQVPAEFQQLLDESLLRTEKLWEKRFPHLDAETRHLSALVFFQIRQALLALAFSLTSPSQEQIIKEGKTNLFRYLEPMDQSSSPQTRHTE</sequence>
<evidence type="ECO:0000259" key="3">
    <source>
        <dbReference type="PROSITE" id="PS50977"/>
    </source>
</evidence>
<dbReference type="InterPro" id="IPR001647">
    <property type="entry name" value="HTH_TetR"/>
</dbReference>
<evidence type="ECO:0000256" key="1">
    <source>
        <dbReference type="ARBA" id="ARBA00023125"/>
    </source>
</evidence>
<evidence type="ECO:0000256" key="2">
    <source>
        <dbReference type="PROSITE-ProRule" id="PRU00335"/>
    </source>
</evidence>
<dbReference type="InterPro" id="IPR050109">
    <property type="entry name" value="HTH-type_TetR-like_transc_reg"/>
</dbReference>
<dbReference type="PRINTS" id="PR00455">
    <property type="entry name" value="HTHTETR"/>
</dbReference>
<dbReference type="GO" id="GO:0000976">
    <property type="term" value="F:transcription cis-regulatory region binding"/>
    <property type="evidence" value="ECO:0007669"/>
    <property type="project" value="TreeGrafter"/>
</dbReference>
<reference evidence="4" key="1">
    <citation type="submission" date="2020-10" db="EMBL/GenBank/DDBJ databases">
        <title>Taxonomic study of unclassified bacteria belonging to the class Ktedonobacteria.</title>
        <authorList>
            <person name="Yabe S."/>
            <person name="Wang C.M."/>
            <person name="Zheng Y."/>
            <person name="Sakai Y."/>
            <person name="Cavaletti L."/>
            <person name="Monciardini P."/>
            <person name="Donadio S."/>
        </authorList>
    </citation>
    <scope>NUCLEOTIDE SEQUENCE</scope>
    <source>
        <strain evidence="4">ID150040</strain>
    </source>
</reference>
<accession>A0A8J3IPD4</accession>
<gene>
    <name evidence="4" type="ORF">KSF_030540</name>
</gene>
<keyword evidence="1 2" id="KW-0238">DNA-binding</keyword>
<comment type="caution">
    <text evidence="4">The sequence shown here is derived from an EMBL/GenBank/DDBJ whole genome shotgun (WGS) entry which is preliminary data.</text>
</comment>
<dbReference type="PANTHER" id="PTHR30055:SF226">
    <property type="entry name" value="HTH-TYPE TRANSCRIPTIONAL REGULATOR PKSA"/>
    <property type="match status" value="1"/>
</dbReference>
<dbReference type="Gene3D" id="1.10.357.10">
    <property type="entry name" value="Tetracycline Repressor, domain 2"/>
    <property type="match status" value="1"/>
</dbReference>
<evidence type="ECO:0000313" key="5">
    <source>
        <dbReference type="Proteomes" id="UP000597444"/>
    </source>
</evidence>
<dbReference type="EMBL" id="BNJK01000001">
    <property type="protein sequence ID" value="GHO93006.1"/>
    <property type="molecule type" value="Genomic_DNA"/>
</dbReference>
<dbReference type="SUPFAM" id="SSF46689">
    <property type="entry name" value="Homeodomain-like"/>
    <property type="match status" value="1"/>
</dbReference>
<dbReference type="AlphaFoldDB" id="A0A8J3IPD4"/>
<dbReference type="PROSITE" id="PS50977">
    <property type="entry name" value="HTH_TETR_2"/>
    <property type="match status" value="1"/>
</dbReference>
<protein>
    <recommendedName>
        <fullName evidence="3">HTH tetR-type domain-containing protein</fullName>
    </recommendedName>
</protein>
<dbReference type="GO" id="GO:0003700">
    <property type="term" value="F:DNA-binding transcription factor activity"/>
    <property type="evidence" value="ECO:0007669"/>
    <property type="project" value="TreeGrafter"/>
</dbReference>
<dbReference type="Pfam" id="PF00440">
    <property type="entry name" value="TetR_N"/>
    <property type="match status" value="1"/>
</dbReference>
<dbReference type="RefSeq" id="WP_220203813.1">
    <property type="nucleotide sequence ID" value="NZ_BNJK01000001.1"/>
</dbReference>
<feature type="domain" description="HTH tetR-type" evidence="3">
    <location>
        <begin position="17"/>
        <end position="77"/>
    </location>
</feature>
<organism evidence="4 5">
    <name type="scientific">Reticulibacter mediterranei</name>
    <dbReference type="NCBI Taxonomy" id="2778369"/>
    <lineage>
        <taxon>Bacteria</taxon>
        <taxon>Bacillati</taxon>
        <taxon>Chloroflexota</taxon>
        <taxon>Ktedonobacteria</taxon>
        <taxon>Ktedonobacterales</taxon>
        <taxon>Reticulibacteraceae</taxon>
        <taxon>Reticulibacter</taxon>
    </lineage>
</organism>
<feature type="DNA-binding region" description="H-T-H motif" evidence="2">
    <location>
        <begin position="40"/>
        <end position="59"/>
    </location>
</feature>
<proteinExistence type="predicted"/>
<keyword evidence="5" id="KW-1185">Reference proteome</keyword>
<name>A0A8J3IPD4_9CHLR</name>
<dbReference type="PANTHER" id="PTHR30055">
    <property type="entry name" value="HTH-TYPE TRANSCRIPTIONAL REGULATOR RUTR"/>
    <property type="match status" value="1"/>
</dbReference>
<evidence type="ECO:0000313" key="4">
    <source>
        <dbReference type="EMBL" id="GHO93006.1"/>
    </source>
</evidence>
<dbReference type="Proteomes" id="UP000597444">
    <property type="component" value="Unassembled WGS sequence"/>
</dbReference>
<dbReference type="Pfam" id="PF17918">
    <property type="entry name" value="TetR_C_15"/>
    <property type="match status" value="1"/>
</dbReference>
<dbReference type="InterPro" id="IPR041669">
    <property type="entry name" value="TetR_C_15"/>
</dbReference>